<organism evidence="1">
    <name type="scientific">Anguilla anguilla</name>
    <name type="common">European freshwater eel</name>
    <name type="synonym">Muraena anguilla</name>
    <dbReference type="NCBI Taxonomy" id="7936"/>
    <lineage>
        <taxon>Eukaryota</taxon>
        <taxon>Metazoa</taxon>
        <taxon>Chordata</taxon>
        <taxon>Craniata</taxon>
        <taxon>Vertebrata</taxon>
        <taxon>Euteleostomi</taxon>
        <taxon>Actinopterygii</taxon>
        <taxon>Neopterygii</taxon>
        <taxon>Teleostei</taxon>
        <taxon>Anguilliformes</taxon>
        <taxon>Anguillidae</taxon>
        <taxon>Anguilla</taxon>
    </lineage>
</organism>
<protein>
    <submittedName>
        <fullName evidence="1">Uncharacterized protein</fullName>
    </submittedName>
</protein>
<evidence type="ECO:0000313" key="1">
    <source>
        <dbReference type="EMBL" id="JAH62262.1"/>
    </source>
</evidence>
<proteinExistence type="predicted"/>
<reference evidence="1" key="1">
    <citation type="submission" date="2014-11" db="EMBL/GenBank/DDBJ databases">
        <authorList>
            <person name="Amaro Gonzalez C."/>
        </authorList>
    </citation>
    <scope>NUCLEOTIDE SEQUENCE</scope>
</reference>
<sequence length="17" mass="1951">MRTLGMSVSSLWENALR</sequence>
<dbReference type="AlphaFoldDB" id="A0A0E9U973"/>
<reference evidence="1" key="2">
    <citation type="journal article" date="2015" name="Fish Shellfish Immunol.">
        <title>Early steps in the European eel (Anguilla anguilla)-Vibrio vulnificus interaction in the gills: Role of the RtxA13 toxin.</title>
        <authorList>
            <person name="Callol A."/>
            <person name="Pajuelo D."/>
            <person name="Ebbesson L."/>
            <person name="Teles M."/>
            <person name="MacKenzie S."/>
            <person name="Amaro C."/>
        </authorList>
    </citation>
    <scope>NUCLEOTIDE SEQUENCE</scope>
</reference>
<name>A0A0E9U973_ANGAN</name>
<dbReference type="EMBL" id="GBXM01046315">
    <property type="protein sequence ID" value="JAH62262.1"/>
    <property type="molecule type" value="Transcribed_RNA"/>
</dbReference>
<accession>A0A0E9U973</accession>